<dbReference type="Proteomes" id="UP000191342">
    <property type="component" value="Unassembled WGS sequence"/>
</dbReference>
<accession>A0A1V6TWF0</accession>
<dbReference type="OrthoDB" id="5952526at2759"/>
<keyword evidence="2" id="KW-1185">Reference proteome</keyword>
<evidence type="ECO:0000313" key="2">
    <source>
        <dbReference type="Proteomes" id="UP000191342"/>
    </source>
</evidence>
<proteinExistence type="predicted"/>
<organism evidence="1 2">
    <name type="scientific">Penicillium flavigenum</name>
    <dbReference type="NCBI Taxonomy" id="254877"/>
    <lineage>
        <taxon>Eukaryota</taxon>
        <taxon>Fungi</taxon>
        <taxon>Dikarya</taxon>
        <taxon>Ascomycota</taxon>
        <taxon>Pezizomycotina</taxon>
        <taxon>Eurotiomycetes</taxon>
        <taxon>Eurotiomycetidae</taxon>
        <taxon>Eurotiales</taxon>
        <taxon>Aspergillaceae</taxon>
        <taxon>Penicillium</taxon>
    </lineage>
</organism>
<evidence type="ECO:0000313" key="1">
    <source>
        <dbReference type="EMBL" id="OQE30685.1"/>
    </source>
</evidence>
<dbReference type="AlphaFoldDB" id="A0A1V6TWF0"/>
<dbReference type="EMBL" id="MLQL01000002">
    <property type="protein sequence ID" value="OQE30685.1"/>
    <property type="molecule type" value="Genomic_DNA"/>
</dbReference>
<comment type="caution">
    <text evidence="1">The sequence shown here is derived from an EMBL/GenBank/DDBJ whole genome shotgun (WGS) entry which is preliminary data.</text>
</comment>
<gene>
    <name evidence="1" type="ORF">PENFLA_c002G08292</name>
</gene>
<protein>
    <submittedName>
        <fullName evidence="1">Uncharacterized protein</fullName>
    </submittedName>
</protein>
<name>A0A1V6TWF0_9EURO</name>
<sequence>MVVAKSKCRVDMEAQEPALRDRPDDYFTYGVGRFWKILPTRPYMNSRLDYRAALTFVQNVESVQAQLDTLMENLRLCRGDNIGSRDLECYDFLKWWATSANNPKYNWGDATLPYLDIKNAYPLEPVEPFLHGGEGLSHIVPLTTLKIKLYFLLLATHGAHAYEEATENTRKVMDGMMELRDLTMARNPHAANLTSLEAQPEIQKLKTQIRKLYHAVNKANPYFWPEAINPDETLNATMMWTWQACHETFGALHIVYAAVNDPKDEFTF</sequence>
<reference evidence="2" key="1">
    <citation type="journal article" date="2017" name="Nat. Microbiol.">
        <title>Global analysis of biosynthetic gene clusters reveals vast potential of secondary metabolite production in Penicillium species.</title>
        <authorList>
            <person name="Nielsen J.C."/>
            <person name="Grijseels S."/>
            <person name="Prigent S."/>
            <person name="Ji B."/>
            <person name="Dainat J."/>
            <person name="Nielsen K.F."/>
            <person name="Frisvad J.C."/>
            <person name="Workman M."/>
            <person name="Nielsen J."/>
        </authorList>
    </citation>
    <scope>NUCLEOTIDE SEQUENCE [LARGE SCALE GENOMIC DNA]</scope>
    <source>
        <strain evidence="2">IBT 14082</strain>
    </source>
</reference>